<evidence type="ECO:0000256" key="5">
    <source>
        <dbReference type="SAM" id="Phobius"/>
    </source>
</evidence>
<feature type="transmembrane region" description="Helical" evidence="5">
    <location>
        <begin position="235"/>
        <end position="268"/>
    </location>
</feature>
<dbReference type="Pfam" id="PF13515">
    <property type="entry name" value="FUSC_2"/>
    <property type="match status" value="1"/>
</dbReference>
<comment type="caution">
    <text evidence="7">The sequence shown here is derived from an EMBL/GenBank/DDBJ whole genome shotgun (WGS) entry which is preliminary data.</text>
</comment>
<comment type="subcellular location">
    <subcellularLocation>
        <location evidence="1">Membrane</location>
        <topology evidence="1">Multi-pass membrane protein</topology>
    </subcellularLocation>
</comment>
<evidence type="ECO:0000256" key="3">
    <source>
        <dbReference type="ARBA" id="ARBA00022989"/>
    </source>
</evidence>
<dbReference type="AlphaFoldDB" id="A0A918S3F3"/>
<organism evidence="7 8">
    <name type="scientific">Devosia pacifica</name>
    <dbReference type="NCBI Taxonomy" id="1335967"/>
    <lineage>
        <taxon>Bacteria</taxon>
        <taxon>Pseudomonadati</taxon>
        <taxon>Pseudomonadota</taxon>
        <taxon>Alphaproteobacteria</taxon>
        <taxon>Hyphomicrobiales</taxon>
        <taxon>Devosiaceae</taxon>
        <taxon>Devosia</taxon>
    </lineage>
</organism>
<feature type="transmembrane region" description="Helical" evidence="5">
    <location>
        <begin position="111"/>
        <end position="134"/>
    </location>
</feature>
<evidence type="ECO:0000313" key="8">
    <source>
        <dbReference type="Proteomes" id="UP000646579"/>
    </source>
</evidence>
<reference evidence="7" key="2">
    <citation type="submission" date="2020-09" db="EMBL/GenBank/DDBJ databases">
        <authorList>
            <person name="Sun Q."/>
            <person name="Kim S."/>
        </authorList>
    </citation>
    <scope>NUCLEOTIDE SEQUENCE</scope>
    <source>
        <strain evidence="7">KCTC 32437</strain>
    </source>
</reference>
<name>A0A918S3F3_9HYPH</name>
<evidence type="ECO:0000313" key="7">
    <source>
        <dbReference type="EMBL" id="GHA21808.1"/>
    </source>
</evidence>
<reference evidence="7" key="1">
    <citation type="journal article" date="2014" name="Int. J. Syst. Evol. Microbiol.">
        <title>Complete genome sequence of Corynebacterium casei LMG S-19264T (=DSM 44701T), isolated from a smear-ripened cheese.</title>
        <authorList>
            <consortium name="US DOE Joint Genome Institute (JGI-PGF)"/>
            <person name="Walter F."/>
            <person name="Albersmeier A."/>
            <person name="Kalinowski J."/>
            <person name="Ruckert C."/>
        </authorList>
    </citation>
    <scope>NUCLEOTIDE SEQUENCE</scope>
    <source>
        <strain evidence="7">KCTC 32437</strain>
    </source>
</reference>
<evidence type="ECO:0000259" key="6">
    <source>
        <dbReference type="Pfam" id="PF13515"/>
    </source>
</evidence>
<keyword evidence="4 5" id="KW-0472">Membrane</keyword>
<sequence>MFIAPRPSIDDDPLFAVRVAFMPLIGLSLAMALRSPLAMVYPTLMFSLLAGNRKAFDPKRVFGAPIIFSAMLWLMSGVVIALQGVPLALVVTMGVIYFLAFYLIQRTGNALGMLIIVAAALMTIMGLGSYPSMIFLRNEMTKAALLSALVVPVLYALLPTRTQEINVDHYSPAFSYGWGRRAAIRTGVMLAYSLYLYTILDFSNVMLAVAGMFVLVHSTRRSLWVEAGQRSFSVVLGGCLALSVLAILNAVGHLAVLFGLVFLITLWLGNKMLTGRLPSMAYQDAASVIALVGSALASSEPGFAFMQRACLTVLGALAAALLVTILDEVLIKENSEPSSFTR</sequence>
<keyword evidence="2 5" id="KW-0812">Transmembrane</keyword>
<dbReference type="EMBL" id="BMZE01000002">
    <property type="protein sequence ID" value="GHA21808.1"/>
    <property type="molecule type" value="Genomic_DNA"/>
</dbReference>
<proteinExistence type="predicted"/>
<keyword evidence="3 5" id="KW-1133">Transmembrane helix</keyword>
<feature type="transmembrane region" description="Helical" evidence="5">
    <location>
        <begin position="194"/>
        <end position="215"/>
    </location>
</feature>
<evidence type="ECO:0000256" key="4">
    <source>
        <dbReference type="ARBA" id="ARBA00023136"/>
    </source>
</evidence>
<feature type="transmembrane region" description="Helical" evidence="5">
    <location>
        <begin position="87"/>
        <end position="104"/>
    </location>
</feature>
<feature type="transmembrane region" description="Helical" evidence="5">
    <location>
        <begin position="140"/>
        <end position="158"/>
    </location>
</feature>
<protein>
    <recommendedName>
        <fullName evidence="6">Integral membrane bound transporter domain-containing protein</fullName>
    </recommendedName>
</protein>
<gene>
    <name evidence="7" type="ORF">GCM10007989_16430</name>
</gene>
<keyword evidence="8" id="KW-1185">Reference proteome</keyword>
<dbReference type="InterPro" id="IPR049453">
    <property type="entry name" value="Memb_transporter_dom"/>
</dbReference>
<feature type="transmembrane region" description="Helical" evidence="5">
    <location>
        <begin position="20"/>
        <end position="49"/>
    </location>
</feature>
<evidence type="ECO:0000256" key="2">
    <source>
        <dbReference type="ARBA" id="ARBA00022692"/>
    </source>
</evidence>
<evidence type="ECO:0000256" key="1">
    <source>
        <dbReference type="ARBA" id="ARBA00004141"/>
    </source>
</evidence>
<dbReference type="GO" id="GO:0016020">
    <property type="term" value="C:membrane"/>
    <property type="evidence" value="ECO:0007669"/>
    <property type="project" value="UniProtKB-SubCell"/>
</dbReference>
<accession>A0A918S3F3</accession>
<dbReference type="RefSeq" id="WP_189425147.1">
    <property type="nucleotide sequence ID" value="NZ_BMZE01000002.1"/>
</dbReference>
<feature type="domain" description="Integral membrane bound transporter" evidence="6">
    <location>
        <begin position="195"/>
        <end position="321"/>
    </location>
</feature>
<feature type="transmembrane region" description="Helical" evidence="5">
    <location>
        <begin position="61"/>
        <end position="81"/>
    </location>
</feature>
<dbReference type="Proteomes" id="UP000646579">
    <property type="component" value="Unassembled WGS sequence"/>
</dbReference>
<feature type="transmembrane region" description="Helical" evidence="5">
    <location>
        <begin position="305"/>
        <end position="326"/>
    </location>
</feature>